<dbReference type="EMBL" id="BSXG01000248">
    <property type="protein sequence ID" value="GME34299.1"/>
    <property type="molecule type" value="Genomic_DNA"/>
</dbReference>
<name>A0ACB5SC75_9PEZI</name>
<comment type="caution">
    <text evidence="1">The sequence shown here is derived from an EMBL/GenBank/DDBJ whole genome shotgun (WGS) entry which is preliminary data.</text>
</comment>
<evidence type="ECO:0000313" key="2">
    <source>
        <dbReference type="Proteomes" id="UP001165186"/>
    </source>
</evidence>
<sequence length="362" mass="40623">MLFTTTTTLFNPAPYPLVRVASTLRGHDPMDTTPDVSAPPQTTTSRKRKRQQNTPSAPTRTQPKRQRPWVSYAEIDSDDELINDSDAEAAEDVESDYDFAPRRKPRNTRPLPKHKIFPFLSLPRELRDMIYQECLIDPIGALYLEERTIRYRRHAVRVAQGPQDYISNYSRSNAAMPAWPHPDDHPHDSASPLTLHHASLAPGLLGACQQIRAEAAPLLYGQRFVFEDSCALHGLLAGLAPGTRGLLRDVTVLDTHRWRSMKKFADGASLALLADGAANLASLTYPDSCVGWGNSAKHAARRFYRRAFRWLEAVSRVKGVVAAVEVVRLGGSDWDMCLEECPGALELFRKELRVLMRKNMRG</sequence>
<evidence type="ECO:0000313" key="1">
    <source>
        <dbReference type="EMBL" id="GME34299.1"/>
    </source>
</evidence>
<organism evidence="1 2">
    <name type="scientific">Neofusicoccum parvum</name>
    <dbReference type="NCBI Taxonomy" id="310453"/>
    <lineage>
        <taxon>Eukaryota</taxon>
        <taxon>Fungi</taxon>
        <taxon>Dikarya</taxon>
        <taxon>Ascomycota</taxon>
        <taxon>Pezizomycotina</taxon>
        <taxon>Dothideomycetes</taxon>
        <taxon>Dothideomycetes incertae sedis</taxon>
        <taxon>Botryosphaeriales</taxon>
        <taxon>Botryosphaeriaceae</taxon>
        <taxon>Neofusicoccum</taxon>
    </lineage>
</organism>
<proteinExistence type="predicted"/>
<gene>
    <name evidence="1" type="primary">g2840</name>
    <name evidence="1" type="ORF">NpPPO83_00002840</name>
</gene>
<reference evidence="1" key="1">
    <citation type="submission" date="2024-09" db="EMBL/GenBank/DDBJ databases">
        <title>Draft Genome Sequences of Neofusicoccum parvum.</title>
        <authorList>
            <person name="Ashida A."/>
            <person name="Camagna M."/>
            <person name="Tanaka A."/>
            <person name="Takemoto D."/>
        </authorList>
    </citation>
    <scope>NUCLEOTIDE SEQUENCE</scope>
    <source>
        <strain evidence="1">PPO83</strain>
    </source>
</reference>
<protein>
    <submittedName>
        <fullName evidence="1">Uncharacterized protein</fullName>
    </submittedName>
</protein>
<keyword evidence="2" id="KW-1185">Reference proteome</keyword>
<dbReference type="Proteomes" id="UP001165186">
    <property type="component" value="Unassembled WGS sequence"/>
</dbReference>
<accession>A0ACB5SC75</accession>